<evidence type="ECO:0000259" key="8">
    <source>
        <dbReference type="PROSITE" id="PS50850"/>
    </source>
</evidence>
<reference evidence="10" key="1">
    <citation type="journal article" date="2019" name="Int. J. Syst. Evol. Microbiol.">
        <title>The Global Catalogue of Microorganisms (GCM) 10K type strain sequencing project: providing services to taxonomists for standard genome sequencing and annotation.</title>
        <authorList>
            <consortium name="The Broad Institute Genomics Platform"/>
            <consortium name="The Broad Institute Genome Sequencing Center for Infectious Disease"/>
            <person name="Wu L."/>
            <person name="Ma J."/>
        </authorList>
    </citation>
    <scope>NUCLEOTIDE SEQUENCE [LARGE SCALE GENOMIC DNA]</scope>
    <source>
        <strain evidence="10">KCTC 42501</strain>
    </source>
</reference>
<feature type="transmembrane region" description="Helical" evidence="7">
    <location>
        <begin position="256"/>
        <end position="275"/>
    </location>
</feature>
<feature type="transmembrane region" description="Helical" evidence="7">
    <location>
        <begin position="21"/>
        <end position="43"/>
    </location>
</feature>
<keyword evidence="5 7" id="KW-1133">Transmembrane helix</keyword>
<feature type="domain" description="Major facilitator superfamily (MFS) profile" evidence="8">
    <location>
        <begin position="19"/>
        <end position="398"/>
    </location>
</feature>
<dbReference type="SUPFAM" id="SSF103473">
    <property type="entry name" value="MFS general substrate transporter"/>
    <property type="match status" value="1"/>
</dbReference>
<proteinExistence type="predicted"/>
<dbReference type="PROSITE" id="PS00216">
    <property type="entry name" value="SUGAR_TRANSPORT_1"/>
    <property type="match status" value="1"/>
</dbReference>
<dbReference type="PROSITE" id="PS50850">
    <property type="entry name" value="MFS"/>
    <property type="match status" value="1"/>
</dbReference>
<comment type="subcellular location">
    <subcellularLocation>
        <location evidence="1">Cell membrane</location>
        <topology evidence="1">Multi-pass membrane protein</topology>
    </subcellularLocation>
</comment>
<evidence type="ECO:0000313" key="9">
    <source>
        <dbReference type="EMBL" id="MFC3683805.1"/>
    </source>
</evidence>
<dbReference type="InterPro" id="IPR050171">
    <property type="entry name" value="MFS_Transporters"/>
</dbReference>
<feature type="transmembrane region" description="Helical" evidence="7">
    <location>
        <begin position="172"/>
        <end position="193"/>
    </location>
</feature>
<dbReference type="InterPro" id="IPR005829">
    <property type="entry name" value="Sugar_transporter_CS"/>
</dbReference>
<organism evidence="9 10">
    <name type="scientific">Hydrogenophaga luteola</name>
    <dbReference type="NCBI Taxonomy" id="1591122"/>
    <lineage>
        <taxon>Bacteria</taxon>
        <taxon>Pseudomonadati</taxon>
        <taxon>Pseudomonadota</taxon>
        <taxon>Betaproteobacteria</taxon>
        <taxon>Burkholderiales</taxon>
        <taxon>Comamonadaceae</taxon>
        <taxon>Hydrogenophaga</taxon>
    </lineage>
</organism>
<feature type="transmembrane region" description="Helical" evidence="7">
    <location>
        <begin position="345"/>
        <end position="367"/>
    </location>
</feature>
<dbReference type="EMBL" id="JBHRXX010000004">
    <property type="protein sequence ID" value="MFC3683805.1"/>
    <property type="molecule type" value="Genomic_DNA"/>
</dbReference>
<evidence type="ECO:0000256" key="5">
    <source>
        <dbReference type="ARBA" id="ARBA00022989"/>
    </source>
</evidence>
<feature type="transmembrane region" description="Helical" evidence="7">
    <location>
        <begin position="307"/>
        <end position="324"/>
    </location>
</feature>
<dbReference type="Proteomes" id="UP001595729">
    <property type="component" value="Unassembled WGS sequence"/>
</dbReference>
<dbReference type="CDD" id="cd17472">
    <property type="entry name" value="MFS_YajR_like"/>
    <property type="match status" value="1"/>
</dbReference>
<sequence length="401" mass="41907">MTAAPAADATRMTAGERRASLSLAAIYALRMLGLFLVLPVFAIEARHYPGGDNPGLVGLAMGAYGLTQAMLQVPLGMASDRLGRKPVILFGLALFVLGSLVAAWAPSLPWLVAGRAIQGAGAISAAVTALLADLTRDQVRTKSMALVGISIALMFALSLVLAPVLVPHIGLSGLFMLTAGLALTGMAVVAWVVPPEPVEHVDAGRGGLRQVLAHAELLRVDVGVFVLHAVQIAMWLSVPALLREAGVDGPAQWKVYLPAVLGSLLILGGFLFRLERKGHFKAVYLGTIALIALVQLGFLWALQGPSVWAVSVLLCLYFVGFNAQEASQPSLASRLAEPRQRGAALGVYNTLMSLGIFAGGSLGGLVAKTWGSAGIFLFSAGLMLCWLAVAWPMRPPAQPSA</sequence>
<keyword evidence="10" id="KW-1185">Reference proteome</keyword>
<evidence type="ECO:0000256" key="1">
    <source>
        <dbReference type="ARBA" id="ARBA00004651"/>
    </source>
</evidence>
<gene>
    <name evidence="9" type="ORF">ACFOPI_09390</name>
</gene>
<feature type="transmembrane region" description="Helical" evidence="7">
    <location>
        <begin position="87"/>
        <end position="106"/>
    </location>
</feature>
<evidence type="ECO:0000256" key="7">
    <source>
        <dbReference type="SAM" id="Phobius"/>
    </source>
</evidence>
<evidence type="ECO:0000256" key="3">
    <source>
        <dbReference type="ARBA" id="ARBA00022475"/>
    </source>
</evidence>
<dbReference type="PANTHER" id="PTHR23517">
    <property type="entry name" value="RESISTANCE PROTEIN MDTM, PUTATIVE-RELATED-RELATED"/>
    <property type="match status" value="1"/>
</dbReference>
<feature type="transmembrane region" description="Helical" evidence="7">
    <location>
        <begin position="217"/>
        <end position="236"/>
    </location>
</feature>
<name>A0ABV7W258_9BURK</name>
<keyword evidence="2" id="KW-0813">Transport</keyword>
<dbReference type="PANTHER" id="PTHR23517:SF2">
    <property type="entry name" value="MULTIDRUG RESISTANCE PROTEIN MDTH"/>
    <property type="match status" value="1"/>
</dbReference>
<feature type="transmembrane region" description="Helical" evidence="7">
    <location>
        <begin position="373"/>
        <end position="391"/>
    </location>
</feature>
<dbReference type="Pfam" id="PF07690">
    <property type="entry name" value="MFS_1"/>
    <property type="match status" value="1"/>
</dbReference>
<feature type="transmembrane region" description="Helical" evidence="7">
    <location>
        <begin position="282"/>
        <end position="301"/>
    </location>
</feature>
<feature type="transmembrane region" description="Helical" evidence="7">
    <location>
        <begin position="112"/>
        <end position="132"/>
    </location>
</feature>
<dbReference type="Gene3D" id="1.20.1250.20">
    <property type="entry name" value="MFS general substrate transporter like domains"/>
    <property type="match status" value="1"/>
</dbReference>
<accession>A0ABV7W258</accession>
<protein>
    <submittedName>
        <fullName evidence="9">MFS transporter</fullName>
    </submittedName>
</protein>
<keyword evidence="6 7" id="KW-0472">Membrane</keyword>
<feature type="transmembrane region" description="Helical" evidence="7">
    <location>
        <begin position="55"/>
        <end position="75"/>
    </location>
</feature>
<keyword evidence="3" id="KW-1003">Cell membrane</keyword>
<dbReference type="InterPro" id="IPR020846">
    <property type="entry name" value="MFS_dom"/>
</dbReference>
<evidence type="ECO:0000256" key="4">
    <source>
        <dbReference type="ARBA" id="ARBA00022692"/>
    </source>
</evidence>
<evidence type="ECO:0000256" key="6">
    <source>
        <dbReference type="ARBA" id="ARBA00023136"/>
    </source>
</evidence>
<dbReference type="InterPro" id="IPR036259">
    <property type="entry name" value="MFS_trans_sf"/>
</dbReference>
<feature type="transmembrane region" description="Helical" evidence="7">
    <location>
        <begin position="144"/>
        <end position="166"/>
    </location>
</feature>
<keyword evidence="4 7" id="KW-0812">Transmembrane</keyword>
<comment type="caution">
    <text evidence="9">The sequence shown here is derived from an EMBL/GenBank/DDBJ whole genome shotgun (WGS) entry which is preliminary data.</text>
</comment>
<evidence type="ECO:0000313" key="10">
    <source>
        <dbReference type="Proteomes" id="UP001595729"/>
    </source>
</evidence>
<dbReference type="InterPro" id="IPR011701">
    <property type="entry name" value="MFS"/>
</dbReference>
<evidence type="ECO:0000256" key="2">
    <source>
        <dbReference type="ARBA" id="ARBA00022448"/>
    </source>
</evidence>